<proteinExistence type="inferred from homology"/>
<evidence type="ECO:0000313" key="10">
    <source>
        <dbReference type="Proteomes" id="UP000269539"/>
    </source>
</evidence>
<dbReference type="EMBL" id="QWIQ01000291">
    <property type="protein sequence ID" value="RMY96394.1"/>
    <property type="molecule type" value="Genomic_DNA"/>
</dbReference>
<evidence type="ECO:0000256" key="5">
    <source>
        <dbReference type="SAM" id="MobiDB-lite"/>
    </source>
</evidence>
<feature type="compositionally biased region" description="Basic residues" evidence="5">
    <location>
        <begin position="189"/>
        <end position="206"/>
    </location>
</feature>
<evidence type="ECO:0000256" key="2">
    <source>
        <dbReference type="ARBA" id="ARBA00007175"/>
    </source>
</evidence>
<dbReference type="Proteomes" id="UP000281468">
    <property type="component" value="Unassembled WGS sequence"/>
</dbReference>
<dbReference type="PANTHER" id="PTHR14577">
    <property type="entry name" value="NUCLEOLAR PROTEIN 12"/>
    <property type="match status" value="1"/>
</dbReference>
<dbReference type="OrthoDB" id="551633at2759"/>
<sequence length="276" mass="31572">MAPAMKKRRIDATPVEELTFDPSARNEYLTGFHKRKQARIENARETAKKRDKEEKVRERQEMRKQKKEDLEKHVREVNQELRKQNPDLEGKDDGEESDAEDGDEEWKGFEEGDAKDGIGEDEEYVDEDKYTTVTVEAMGGSDDDDEEESGEPIKAAASAQVAEQKTANGDNKTEKKRAWSKKNPNEKPKQKKHKFRALRSQHKTRLPQRTGREKSKQDLRGLSSRKADQEIRIPPYHGHTPATCIVLSFPLSPIYSVAQTSALPCQSLKAKKRITN</sequence>
<dbReference type="EMBL" id="QWIO01001034">
    <property type="protein sequence ID" value="RMY80195.1"/>
    <property type="molecule type" value="Genomic_DNA"/>
</dbReference>
<feature type="compositionally biased region" description="Acidic residues" evidence="5">
    <location>
        <begin position="92"/>
        <end position="104"/>
    </location>
</feature>
<comment type="similarity">
    <text evidence="2">Belongs to the RRP17 family.</text>
</comment>
<dbReference type="PANTHER" id="PTHR14577:SF0">
    <property type="entry name" value="NUCLEOLAR PROTEIN 12"/>
    <property type="match status" value="1"/>
</dbReference>
<evidence type="ECO:0000313" key="8">
    <source>
        <dbReference type="EMBL" id="RMY96394.1"/>
    </source>
</evidence>
<evidence type="ECO:0008006" key="12">
    <source>
        <dbReference type="Google" id="ProtNLM"/>
    </source>
</evidence>
<dbReference type="Proteomes" id="UP000269276">
    <property type="component" value="Unassembled WGS sequence"/>
</dbReference>
<evidence type="ECO:0000256" key="3">
    <source>
        <dbReference type="ARBA" id="ARBA00023054"/>
    </source>
</evidence>
<keyword evidence="3" id="KW-0175">Coiled coil</keyword>
<feature type="compositionally biased region" description="Basic and acidic residues" evidence="5">
    <location>
        <begin position="38"/>
        <end position="91"/>
    </location>
</feature>
<dbReference type="Pfam" id="PF09805">
    <property type="entry name" value="Nop25"/>
    <property type="match status" value="1"/>
</dbReference>
<feature type="compositionally biased region" description="Polar residues" evidence="5">
    <location>
        <begin position="161"/>
        <end position="170"/>
    </location>
</feature>
<keyword evidence="4" id="KW-0539">Nucleus</keyword>
<name>A0A3M7EU08_HORWE</name>
<reference evidence="9 10" key="1">
    <citation type="journal article" date="2018" name="BMC Genomics">
        <title>Genomic evidence for intraspecific hybridization in a clonal and extremely halotolerant yeast.</title>
        <authorList>
            <person name="Gostincar C."/>
            <person name="Stajich J.E."/>
            <person name="Zupancic J."/>
            <person name="Zalar P."/>
            <person name="Gunde-Cimerman N."/>
        </authorList>
    </citation>
    <scope>NUCLEOTIDE SEQUENCE [LARGE SCALE GENOMIC DNA]</scope>
    <source>
        <strain evidence="7 10">EXF-10513</strain>
        <strain evidence="8 11">EXF-171</strain>
        <strain evidence="6 9">EXF-2682</strain>
    </source>
</reference>
<evidence type="ECO:0000313" key="11">
    <source>
        <dbReference type="Proteomes" id="UP000281468"/>
    </source>
</evidence>
<evidence type="ECO:0000256" key="4">
    <source>
        <dbReference type="ARBA" id="ARBA00023242"/>
    </source>
</evidence>
<accession>A0A3M7EU08</accession>
<evidence type="ECO:0000313" key="7">
    <source>
        <dbReference type="EMBL" id="RMY80195.1"/>
    </source>
</evidence>
<dbReference type="EMBL" id="QWIP01000450">
    <property type="protein sequence ID" value="RMY63629.1"/>
    <property type="molecule type" value="Genomic_DNA"/>
</dbReference>
<dbReference type="InterPro" id="IPR019186">
    <property type="entry name" value="Nucleolar_protein_12"/>
</dbReference>
<evidence type="ECO:0000256" key="1">
    <source>
        <dbReference type="ARBA" id="ARBA00004604"/>
    </source>
</evidence>
<comment type="subcellular location">
    <subcellularLocation>
        <location evidence="1">Nucleus</location>
        <location evidence="1">Nucleolus</location>
    </subcellularLocation>
</comment>
<protein>
    <recommendedName>
        <fullName evidence="12">Ribosomal RNA-processing protein 17</fullName>
    </recommendedName>
</protein>
<dbReference type="Proteomes" id="UP000269539">
    <property type="component" value="Unassembled WGS sequence"/>
</dbReference>
<feature type="region of interest" description="Disordered" evidence="5">
    <location>
        <begin position="21"/>
        <end position="236"/>
    </location>
</feature>
<comment type="caution">
    <text evidence="7">The sequence shown here is derived from an EMBL/GenBank/DDBJ whole genome shotgun (WGS) entry which is preliminary data.</text>
</comment>
<organism evidence="7 10">
    <name type="scientific">Hortaea werneckii</name>
    <name type="common">Black yeast</name>
    <name type="synonym">Cladosporium werneckii</name>
    <dbReference type="NCBI Taxonomy" id="91943"/>
    <lineage>
        <taxon>Eukaryota</taxon>
        <taxon>Fungi</taxon>
        <taxon>Dikarya</taxon>
        <taxon>Ascomycota</taxon>
        <taxon>Pezizomycotina</taxon>
        <taxon>Dothideomycetes</taxon>
        <taxon>Dothideomycetidae</taxon>
        <taxon>Mycosphaerellales</taxon>
        <taxon>Teratosphaeriaceae</taxon>
        <taxon>Hortaea</taxon>
    </lineage>
</organism>
<evidence type="ECO:0000313" key="6">
    <source>
        <dbReference type="EMBL" id="RMY63629.1"/>
    </source>
</evidence>
<dbReference type="GO" id="GO:0005730">
    <property type="term" value="C:nucleolus"/>
    <property type="evidence" value="ECO:0007669"/>
    <property type="project" value="UniProtKB-SubCell"/>
</dbReference>
<dbReference type="AlphaFoldDB" id="A0A3M7EU08"/>
<feature type="compositionally biased region" description="Basic and acidic residues" evidence="5">
    <location>
        <begin position="105"/>
        <end position="118"/>
    </location>
</feature>
<evidence type="ECO:0000313" key="9">
    <source>
        <dbReference type="Proteomes" id="UP000269276"/>
    </source>
</evidence>
<feature type="compositionally biased region" description="Acidic residues" evidence="5">
    <location>
        <begin position="141"/>
        <end position="150"/>
    </location>
</feature>
<gene>
    <name evidence="8" type="ORF">D0862_08554</name>
    <name evidence="6" type="ORF">D0863_10397</name>
    <name evidence="7" type="ORF">D0864_08762</name>
</gene>
<dbReference type="GO" id="GO:0019843">
    <property type="term" value="F:rRNA binding"/>
    <property type="evidence" value="ECO:0007669"/>
    <property type="project" value="TreeGrafter"/>
</dbReference>
<feature type="compositionally biased region" description="Basic and acidic residues" evidence="5">
    <location>
        <begin position="210"/>
        <end position="231"/>
    </location>
</feature>
<feature type="compositionally biased region" description="Basic and acidic residues" evidence="5">
    <location>
        <begin position="171"/>
        <end position="188"/>
    </location>
</feature>